<sequence length="311" mass="32596">MSAPLVMLSLAHVAVVLAMPILMVGIVNRTKSWWAGRRGPKLAQSLWDLLRLLRKQPVTSSVATPLFLAGAWVVLVASLLAALIAPVFGAFAPLQFGHDFILLAYTLGLARIFMMLSAMDVGSSFEGMGAAREASFTAFIEPALFLLVGTAALATGQTSLAAAIGQWQNTAAFAWLVVPAVLVLFVLLQAEAARVPVDDPLTHLELTMIHEVMVLDHSGPELAAMQYAAAVKMNLYAGLVAALLNPFDAHAQPLAAIAASIGLMAVVAVAVGCVESLVARLRMRHVPRYLMLASALAALGLGAAGWISGAA</sequence>
<evidence type="ECO:0000313" key="6">
    <source>
        <dbReference type="EMBL" id="MBB5270101.1"/>
    </source>
</evidence>
<feature type="transmembrane region" description="Helical" evidence="5">
    <location>
        <begin position="143"/>
        <end position="164"/>
    </location>
</feature>
<dbReference type="Proteomes" id="UP000532440">
    <property type="component" value="Unassembled WGS sequence"/>
</dbReference>
<keyword evidence="3 5" id="KW-1133">Transmembrane helix</keyword>
<dbReference type="RefSeq" id="WP_221302582.1">
    <property type="nucleotide sequence ID" value="NZ_BAABEW010000003.1"/>
</dbReference>
<dbReference type="GO" id="GO:0005886">
    <property type="term" value="C:plasma membrane"/>
    <property type="evidence" value="ECO:0007669"/>
    <property type="project" value="TreeGrafter"/>
</dbReference>
<evidence type="ECO:0000256" key="5">
    <source>
        <dbReference type="SAM" id="Phobius"/>
    </source>
</evidence>
<reference evidence="6 7" key="1">
    <citation type="submission" date="2020-08" db="EMBL/GenBank/DDBJ databases">
        <title>Genomic Encyclopedia of Type Strains, Phase IV (KMG-IV): sequencing the most valuable type-strain genomes for metagenomic binning, comparative biology and taxonomic classification.</title>
        <authorList>
            <person name="Goeker M."/>
        </authorList>
    </citation>
    <scope>NUCLEOTIDE SEQUENCE [LARGE SCALE GENOMIC DNA]</scope>
    <source>
        <strain evidence="6 7">DSM 29781</strain>
    </source>
</reference>
<keyword evidence="6" id="KW-0456">Lyase</keyword>
<dbReference type="GO" id="GO:0016829">
    <property type="term" value="F:lyase activity"/>
    <property type="evidence" value="ECO:0007669"/>
    <property type="project" value="UniProtKB-KW"/>
</dbReference>
<feature type="transmembrane region" description="Helical" evidence="5">
    <location>
        <begin position="253"/>
        <end position="277"/>
    </location>
</feature>
<feature type="transmembrane region" description="Helical" evidence="5">
    <location>
        <begin position="62"/>
        <end position="88"/>
    </location>
</feature>
<dbReference type="InterPro" id="IPR052561">
    <property type="entry name" value="ComplexI_Subunit1"/>
</dbReference>
<gene>
    <name evidence="6" type="ORF">HNQ70_000085</name>
</gene>
<feature type="transmembrane region" description="Helical" evidence="5">
    <location>
        <begin position="170"/>
        <end position="188"/>
    </location>
</feature>
<evidence type="ECO:0000256" key="4">
    <source>
        <dbReference type="ARBA" id="ARBA00023136"/>
    </source>
</evidence>
<keyword evidence="2 5" id="KW-0812">Transmembrane</keyword>
<dbReference type="PANTHER" id="PTHR43359">
    <property type="entry name" value="FORMATE HYDROGENLYASE SUBUNIT 4"/>
    <property type="match status" value="1"/>
</dbReference>
<dbReference type="InterPro" id="IPR001694">
    <property type="entry name" value="NADH_UbQ_OxRdtase_su1/FPO"/>
</dbReference>
<comment type="subcellular location">
    <subcellularLocation>
        <location evidence="1">Membrane</location>
        <topology evidence="1">Multi-pass membrane protein</topology>
    </subcellularLocation>
</comment>
<feature type="transmembrane region" description="Helical" evidence="5">
    <location>
        <begin position="100"/>
        <end position="122"/>
    </location>
</feature>
<dbReference type="PANTHER" id="PTHR43359:SF1">
    <property type="entry name" value="FORMATE HYDROGENLYASE SUBUNIT 4-RELATED"/>
    <property type="match status" value="1"/>
</dbReference>
<dbReference type="Pfam" id="PF00146">
    <property type="entry name" value="NADHdh"/>
    <property type="match status" value="1"/>
</dbReference>
<organism evidence="6 7">
    <name type="scientific">Quisquiliibacterium transsilvanicum</name>
    <dbReference type="NCBI Taxonomy" id="1549638"/>
    <lineage>
        <taxon>Bacteria</taxon>
        <taxon>Pseudomonadati</taxon>
        <taxon>Pseudomonadota</taxon>
        <taxon>Betaproteobacteria</taxon>
        <taxon>Burkholderiales</taxon>
        <taxon>Burkholderiaceae</taxon>
        <taxon>Quisquiliibacterium</taxon>
    </lineage>
</organism>
<keyword evidence="7" id="KW-1185">Reference proteome</keyword>
<dbReference type="EMBL" id="JACHGB010000001">
    <property type="protein sequence ID" value="MBB5270101.1"/>
    <property type="molecule type" value="Genomic_DNA"/>
</dbReference>
<evidence type="ECO:0000256" key="1">
    <source>
        <dbReference type="ARBA" id="ARBA00004141"/>
    </source>
</evidence>
<feature type="transmembrane region" description="Helical" evidence="5">
    <location>
        <begin position="289"/>
        <end position="308"/>
    </location>
</feature>
<evidence type="ECO:0000256" key="2">
    <source>
        <dbReference type="ARBA" id="ARBA00022692"/>
    </source>
</evidence>
<dbReference type="AlphaFoldDB" id="A0A7W8M6P2"/>
<proteinExistence type="predicted"/>
<evidence type="ECO:0000256" key="3">
    <source>
        <dbReference type="ARBA" id="ARBA00022989"/>
    </source>
</evidence>
<comment type="caution">
    <text evidence="6">The sequence shown here is derived from an EMBL/GenBank/DDBJ whole genome shotgun (WGS) entry which is preliminary data.</text>
</comment>
<feature type="transmembrane region" description="Helical" evidence="5">
    <location>
        <begin position="6"/>
        <end position="28"/>
    </location>
</feature>
<name>A0A7W8M6P2_9BURK</name>
<accession>A0A7W8M6P2</accession>
<protein>
    <submittedName>
        <fullName evidence="6">Formate hydrogenlyase subunit 4</fullName>
    </submittedName>
</protein>
<evidence type="ECO:0000313" key="7">
    <source>
        <dbReference type="Proteomes" id="UP000532440"/>
    </source>
</evidence>
<keyword evidence="4 5" id="KW-0472">Membrane</keyword>